<gene>
    <name evidence="1" type="ORF">MM415B03512_0001</name>
</gene>
<organism evidence="1">
    <name type="scientific">viral metagenome</name>
    <dbReference type="NCBI Taxonomy" id="1070528"/>
    <lineage>
        <taxon>unclassified sequences</taxon>
        <taxon>metagenomes</taxon>
        <taxon>organismal metagenomes</taxon>
    </lineage>
</organism>
<reference evidence="1" key="1">
    <citation type="submission" date="2020-03" db="EMBL/GenBank/DDBJ databases">
        <title>The deep terrestrial virosphere.</title>
        <authorList>
            <person name="Holmfeldt K."/>
            <person name="Nilsson E."/>
            <person name="Simone D."/>
            <person name="Lopez-Fernandez M."/>
            <person name="Wu X."/>
            <person name="de Brujin I."/>
            <person name="Lundin D."/>
            <person name="Andersson A."/>
            <person name="Bertilsson S."/>
            <person name="Dopson M."/>
        </authorList>
    </citation>
    <scope>NUCLEOTIDE SEQUENCE</scope>
    <source>
        <strain evidence="1">MM415B03512</strain>
    </source>
</reference>
<name>A0A6M3L7V6_9ZZZZ</name>
<sequence>MENKLDTDSWDVDADPWDEGDYYEEDDLDCCDCCAPTSTELAEDFEFTLKKLLAERICLWPRRGTGNVEV</sequence>
<protein>
    <submittedName>
        <fullName evidence="1">Uncharacterized protein</fullName>
    </submittedName>
</protein>
<proteinExistence type="predicted"/>
<dbReference type="EMBL" id="MT142949">
    <property type="protein sequence ID" value="QJA90926.1"/>
    <property type="molecule type" value="Genomic_DNA"/>
</dbReference>
<accession>A0A6M3L7V6</accession>
<dbReference type="AlphaFoldDB" id="A0A6M3L7V6"/>
<evidence type="ECO:0000313" key="1">
    <source>
        <dbReference type="EMBL" id="QJA90926.1"/>
    </source>
</evidence>